<feature type="transmembrane region" description="Helical" evidence="8">
    <location>
        <begin position="177"/>
        <end position="207"/>
    </location>
</feature>
<evidence type="ECO:0000256" key="7">
    <source>
        <dbReference type="ARBA" id="ARBA00023136"/>
    </source>
</evidence>
<keyword evidence="6 8" id="KW-1133">Transmembrane helix</keyword>
<evidence type="ECO:0000256" key="6">
    <source>
        <dbReference type="ARBA" id="ARBA00022989"/>
    </source>
</evidence>
<proteinExistence type="predicted"/>
<dbReference type="GO" id="GO:0016763">
    <property type="term" value="F:pentosyltransferase activity"/>
    <property type="evidence" value="ECO:0007669"/>
    <property type="project" value="TreeGrafter"/>
</dbReference>
<feature type="transmembrane region" description="Helical" evidence="8">
    <location>
        <begin position="340"/>
        <end position="359"/>
    </location>
</feature>
<dbReference type="PANTHER" id="PTHR33908">
    <property type="entry name" value="MANNOSYLTRANSFERASE YKCB-RELATED"/>
    <property type="match status" value="1"/>
</dbReference>
<dbReference type="AlphaFoldDB" id="A0AA40T2Y0"/>
<feature type="transmembrane region" description="Helical" evidence="8">
    <location>
        <begin position="78"/>
        <end position="98"/>
    </location>
</feature>
<evidence type="ECO:0000259" key="9">
    <source>
        <dbReference type="Pfam" id="PF13231"/>
    </source>
</evidence>
<feature type="transmembrane region" description="Helical" evidence="8">
    <location>
        <begin position="259"/>
        <end position="286"/>
    </location>
</feature>
<sequence>MQIAQKWLAQKVNQSVLFLLVGGLLFRAFIAFWLYPTFDEAYYYLYSLHLDWSYFDHPILVGLTTGFGPWSTGVVSQFTIRLGALIWHTGSLVLLYLTSLKLFSAKAARLTLAIATISPIFLVGFGVLSLPDSPLMFFWSASLYCAADEFFRQPRTQKHSLLQESCSSDSYLPSYRLAILGILVGLACLSKYHGFILGLGLVGFCLTSPRHRSIVRSPWAWLALGLFIITISPILLWNMQHDWVSFRFQSERAVPKGGYNLLSVGGVCLAGVAYLFPTIGFPLWWVSLRPALAGTMQVFSKKSLTSRKELEASWLLILWVSLPLTLGFTLIGGYRQILPAWSMPGFWGLTLLLGQQAIIWEQQSRRRVRRWLLGSGIMVSSILLIALLQVTTGIVQKPSQYALMGGFLPPKDDPSTELIDIQQLRRGFAESPVLSAALQNSSFIFTNRYYLGGPIAMSLEPIADIPITCFDIGKDLRGFAFWSEANQWLGKDALYITTNPFNQRQDLMANYRTYFNSLSEIETIPIRRGGVVVNIIYIYQAKTLLKPYPRSYGI</sequence>
<organism evidence="10 11">
    <name type="scientific">Komarekiella delphini-convector SJRDD-AB1</name>
    <dbReference type="NCBI Taxonomy" id="2593771"/>
    <lineage>
        <taxon>Bacteria</taxon>
        <taxon>Bacillati</taxon>
        <taxon>Cyanobacteriota</taxon>
        <taxon>Cyanophyceae</taxon>
        <taxon>Nostocales</taxon>
        <taxon>Nostocaceae</taxon>
        <taxon>Komarekiella</taxon>
        <taxon>Komarekiella delphini-convector</taxon>
    </lineage>
</organism>
<dbReference type="RefSeq" id="WP_191760868.1">
    <property type="nucleotide sequence ID" value="NZ_VJXY01000045.1"/>
</dbReference>
<accession>A0AA40T2Y0</accession>
<feature type="domain" description="Glycosyltransferase RgtA/B/C/D-like" evidence="9">
    <location>
        <begin position="56"/>
        <end position="146"/>
    </location>
</feature>
<keyword evidence="4" id="KW-0808">Transferase</keyword>
<evidence type="ECO:0000256" key="3">
    <source>
        <dbReference type="ARBA" id="ARBA00022676"/>
    </source>
</evidence>
<comment type="subcellular location">
    <subcellularLocation>
        <location evidence="1">Cell membrane</location>
        <topology evidence="1">Multi-pass membrane protein</topology>
    </subcellularLocation>
</comment>
<dbReference type="Pfam" id="PF13231">
    <property type="entry name" value="PMT_2"/>
    <property type="match status" value="2"/>
</dbReference>
<keyword evidence="5 8" id="KW-0812">Transmembrane</keyword>
<comment type="caution">
    <text evidence="10">The sequence shown here is derived from an EMBL/GenBank/DDBJ whole genome shotgun (WGS) entry which is preliminary data.</text>
</comment>
<dbReference type="InterPro" id="IPR050297">
    <property type="entry name" value="LipidA_mod_glycosyltrf_83"/>
</dbReference>
<keyword evidence="7 8" id="KW-0472">Membrane</keyword>
<evidence type="ECO:0000256" key="2">
    <source>
        <dbReference type="ARBA" id="ARBA00022475"/>
    </source>
</evidence>
<dbReference type="InterPro" id="IPR038731">
    <property type="entry name" value="RgtA/B/C-like"/>
</dbReference>
<evidence type="ECO:0000256" key="1">
    <source>
        <dbReference type="ARBA" id="ARBA00004651"/>
    </source>
</evidence>
<gene>
    <name evidence="10" type="ORF">FNW02_28595</name>
</gene>
<feature type="transmembrane region" description="Helical" evidence="8">
    <location>
        <begin position="371"/>
        <end position="390"/>
    </location>
</feature>
<reference evidence="10" key="1">
    <citation type="submission" date="2019-07" db="EMBL/GenBank/DDBJ databases">
        <title>Toxilogical consequences of a new and cryptic species of cyanobacteria (Komarekiella delphini-convector) recovered from the epidermis of a bottlenose dolphin and 1500 ft. in the air.</title>
        <authorList>
            <person name="Brown A.O."/>
            <person name="Dvorak P."/>
            <person name="Villanueva C.D."/>
            <person name="Foss A.J."/>
            <person name="Garvey A.D."/>
            <person name="Gibson Q.A."/>
            <person name="Johansen J.R."/>
            <person name="Casamatta D.A."/>
        </authorList>
    </citation>
    <scope>NUCLEOTIDE SEQUENCE</scope>
    <source>
        <strain evidence="10">SJRDD-AB1</strain>
    </source>
</reference>
<feature type="transmembrane region" description="Helical" evidence="8">
    <location>
        <begin position="312"/>
        <end position="334"/>
    </location>
</feature>
<evidence type="ECO:0000256" key="8">
    <source>
        <dbReference type="SAM" id="Phobius"/>
    </source>
</evidence>
<dbReference type="GO" id="GO:0005886">
    <property type="term" value="C:plasma membrane"/>
    <property type="evidence" value="ECO:0007669"/>
    <property type="project" value="UniProtKB-SubCell"/>
</dbReference>
<evidence type="ECO:0000313" key="10">
    <source>
        <dbReference type="EMBL" id="MBD6619674.1"/>
    </source>
</evidence>
<dbReference type="GO" id="GO:0009103">
    <property type="term" value="P:lipopolysaccharide biosynthetic process"/>
    <property type="evidence" value="ECO:0007669"/>
    <property type="project" value="UniProtKB-ARBA"/>
</dbReference>
<name>A0AA40T2Y0_9NOST</name>
<protein>
    <submittedName>
        <fullName evidence="10">Glycosyltransferase family 39 protein</fullName>
    </submittedName>
</protein>
<keyword evidence="3" id="KW-0328">Glycosyltransferase</keyword>
<evidence type="ECO:0000313" key="11">
    <source>
        <dbReference type="Proteomes" id="UP001165986"/>
    </source>
</evidence>
<dbReference type="EMBL" id="VJXY01000045">
    <property type="protein sequence ID" value="MBD6619674.1"/>
    <property type="molecule type" value="Genomic_DNA"/>
</dbReference>
<keyword evidence="11" id="KW-1185">Reference proteome</keyword>
<feature type="transmembrane region" description="Helical" evidence="8">
    <location>
        <begin position="219"/>
        <end position="239"/>
    </location>
</feature>
<dbReference type="PANTHER" id="PTHR33908:SF11">
    <property type="entry name" value="MEMBRANE PROTEIN"/>
    <property type="match status" value="1"/>
</dbReference>
<feature type="transmembrane region" description="Helical" evidence="8">
    <location>
        <begin position="110"/>
        <end position="130"/>
    </location>
</feature>
<dbReference type="Proteomes" id="UP001165986">
    <property type="component" value="Unassembled WGS sequence"/>
</dbReference>
<feature type="transmembrane region" description="Helical" evidence="8">
    <location>
        <begin position="12"/>
        <end position="35"/>
    </location>
</feature>
<feature type="domain" description="Glycosyltransferase RgtA/B/C/D-like" evidence="9">
    <location>
        <begin position="177"/>
        <end position="237"/>
    </location>
</feature>
<evidence type="ECO:0000256" key="4">
    <source>
        <dbReference type="ARBA" id="ARBA00022679"/>
    </source>
</evidence>
<evidence type="ECO:0000256" key="5">
    <source>
        <dbReference type="ARBA" id="ARBA00022692"/>
    </source>
</evidence>
<keyword evidence="2" id="KW-1003">Cell membrane</keyword>